<accession>A0ABX1WS41</accession>
<dbReference type="SUPFAM" id="SSF144091">
    <property type="entry name" value="Rhomboid-like"/>
    <property type="match status" value="1"/>
</dbReference>
<keyword evidence="5 7" id="KW-1133">Transmembrane helix</keyword>
<feature type="transmembrane region" description="Helical" evidence="7">
    <location>
        <begin position="152"/>
        <end position="173"/>
    </location>
</feature>
<feature type="domain" description="Peptidase S54 rhomboid" evidence="8">
    <location>
        <begin position="81"/>
        <end position="225"/>
    </location>
</feature>
<gene>
    <name evidence="10" type="ORF">ELS83_03675</name>
</gene>
<feature type="transmembrane region" description="Helical" evidence="7">
    <location>
        <begin position="208"/>
        <end position="225"/>
    </location>
</feature>
<keyword evidence="11" id="KW-1185">Reference proteome</keyword>
<dbReference type="Proteomes" id="UP000732105">
    <property type="component" value="Unassembled WGS sequence"/>
</dbReference>
<evidence type="ECO:0000256" key="5">
    <source>
        <dbReference type="ARBA" id="ARBA00022989"/>
    </source>
</evidence>
<evidence type="ECO:0000256" key="4">
    <source>
        <dbReference type="ARBA" id="ARBA00022801"/>
    </source>
</evidence>
<dbReference type="InterPro" id="IPR046483">
    <property type="entry name" value="DUF6576"/>
</dbReference>
<reference evidence="10 11" key="1">
    <citation type="submission" date="2018-12" db="EMBL/GenBank/DDBJ databases">
        <title>Marinifilum JC070 sp. nov., a marine bacterium isolated from Yongle Blue Hole in the South China Sea.</title>
        <authorList>
            <person name="Fu T."/>
        </authorList>
    </citation>
    <scope>NUCLEOTIDE SEQUENCE [LARGE SCALE GENOMIC DNA]</scope>
    <source>
        <strain evidence="10 11">JC070</strain>
    </source>
</reference>
<keyword evidence="4" id="KW-0378">Hydrolase</keyword>
<dbReference type="RefSeq" id="WP_171594183.1">
    <property type="nucleotide sequence ID" value="NZ_RZNH01000003.1"/>
</dbReference>
<dbReference type="GO" id="GO:0008233">
    <property type="term" value="F:peptidase activity"/>
    <property type="evidence" value="ECO:0007669"/>
    <property type="project" value="UniProtKB-KW"/>
</dbReference>
<dbReference type="PANTHER" id="PTHR43731:SF14">
    <property type="entry name" value="PRESENILIN-ASSOCIATED RHOMBOID-LIKE PROTEIN, MITOCHONDRIAL"/>
    <property type="match status" value="1"/>
</dbReference>
<dbReference type="InterPro" id="IPR022764">
    <property type="entry name" value="Peptidase_S54_rhomboid_dom"/>
</dbReference>
<proteinExistence type="inferred from homology"/>
<dbReference type="PANTHER" id="PTHR43731">
    <property type="entry name" value="RHOMBOID PROTEASE"/>
    <property type="match status" value="1"/>
</dbReference>
<comment type="subcellular location">
    <subcellularLocation>
        <location evidence="1">Membrane</location>
        <topology evidence="1">Multi-pass membrane protein</topology>
    </subcellularLocation>
</comment>
<comment type="similarity">
    <text evidence="2">Belongs to the peptidase S54 family.</text>
</comment>
<dbReference type="Pfam" id="PF01694">
    <property type="entry name" value="Rhomboid"/>
    <property type="match status" value="1"/>
</dbReference>
<feature type="transmembrane region" description="Helical" evidence="7">
    <location>
        <begin position="94"/>
        <end position="113"/>
    </location>
</feature>
<evidence type="ECO:0000256" key="3">
    <source>
        <dbReference type="ARBA" id="ARBA00022692"/>
    </source>
</evidence>
<keyword evidence="6 7" id="KW-0472">Membrane</keyword>
<evidence type="ECO:0000313" key="11">
    <source>
        <dbReference type="Proteomes" id="UP000732105"/>
    </source>
</evidence>
<dbReference type="InterPro" id="IPR050925">
    <property type="entry name" value="Rhomboid_protease_S54"/>
</dbReference>
<comment type="caution">
    <text evidence="10">The sequence shown here is derived from an EMBL/GenBank/DDBJ whole genome shotgun (WGS) entry which is preliminary data.</text>
</comment>
<dbReference type="EMBL" id="RZNH01000003">
    <property type="protein sequence ID" value="NOU58905.1"/>
    <property type="molecule type" value="Genomic_DNA"/>
</dbReference>
<name>A0ABX1WS41_9BACT</name>
<organism evidence="10 11">
    <name type="scientific">Marinifilum caeruleilacunae</name>
    <dbReference type="NCBI Taxonomy" id="2499076"/>
    <lineage>
        <taxon>Bacteria</taxon>
        <taxon>Pseudomonadati</taxon>
        <taxon>Bacteroidota</taxon>
        <taxon>Bacteroidia</taxon>
        <taxon>Marinilabiliales</taxon>
        <taxon>Marinifilaceae</taxon>
    </lineage>
</organism>
<dbReference type="InterPro" id="IPR035952">
    <property type="entry name" value="Rhomboid-like_sf"/>
</dbReference>
<evidence type="ECO:0000259" key="8">
    <source>
        <dbReference type="Pfam" id="PF01694"/>
    </source>
</evidence>
<dbReference type="Pfam" id="PF20216">
    <property type="entry name" value="DUF6576"/>
    <property type="match status" value="1"/>
</dbReference>
<evidence type="ECO:0000259" key="9">
    <source>
        <dbReference type="Pfam" id="PF20216"/>
    </source>
</evidence>
<feature type="transmembrane region" description="Helical" evidence="7">
    <location>
        <begin position="34"/>
        <end position="55"/>
    </location>
</feature>
<dbReference type="GO" id="GO:0006508">
    <property type="term" value="P:proteolysis"/>
    <property type="evidence" value="ECO:0007669"/>
    <property type="project" value="UniProtKB-KW"/>
</dbReference>
<evidence type="ECO:0000256" key="2">
    <source>
        <dbReference type="ARBA" id="ARBA00009045"/>
    </source>
</evidence>
<evidence type="ECO:0000313" key="10">
    <source>
        <dbReference type="EMBL" id="NOU58905.1"/>
    </source>
</evidence>
<protein>
    <submittedName>
        <fullName evidence="10">Rhomboid family intramembrane serine protease</fullName>
    </submittedName>
</protein>
<feature type="transmembrane region" description="Helical" evidence="7">
    <location>
        <begin position="180"/>
        <end position="202"/>
    </location>
</feature>
<evidence type="ECO:0000256" key="7">
    <source>
        <dbReference type="SAM" id="Phobius"/>
    </source>
</evidence>
<feature type="domain" description="DUF6576" evidence="9">
    <location>
        <begin position="267"/>
        <end position="308"/>
    </location>
</feature>
<evidence type="ECO:0000256" key="1">
    <source>
        <dbReference type="ARBA" id="ARBA00004141"/>
    </source>
</evidence>
<sequence length="312" mass="35580">MSVNFNNPYQSYSNQNIWDGIKNSFKEGSNLTKLIYINLGVFLIVKILNVFSFFIGVQGNQVSFIVHWLSVPADTSALLGRPWTVFSYMFLHEGFWHILINMLWLFLFGRIFLTYLDQKKLLSIYILGGLTGAATYIFAYNIFPVFQDVRFGAYALGASASVMAIVLATVVYAPNHQFHLIFIGPIKIKYFAIFFIISDIINIPDGNAGGHIAHLGGAFYGWLFISQLRKGKDISSGFNSLMDSFFGLFTRKKKMKVSYKNTRNMSDEEYNKSKKVNQEELNRILDKIAKSGYDSLSKEEKEILFKSSNQKE</sequence>
<feature type="transmembrane region" description="Helical" evidence="7">
    <location>
        <begin position="125"/>
        <end position="146"/>
    </location>
</feature>
<dbReference type="Gene3D" id="1.20.1540.10">
    <property type="entry name" value="Rhomboid-like"/>
    <property type="match status" value="1"/>
</dbReference>
<keyword evidence="3 7" id="KW-0812">Transmembrane</keyword>
<keyword evidence="10" id="KW-0645">Protease</keyword>
<evidence type="ECO:0000256" key="6">
    <source>
        <dbReference type="ARBA" id="ARBA00023136"/>
    </source>
</evidence>